<dbReference type="Proteomes" id="UP000823388">
    <property type="component" value="Chromosome 5K"/>
</dbReference>
<reference evidence="1" key="1">
    <citation type="submission" date="2020-05" db="EMBL/GenBank/DDBJ databases">
        <title>WGS assembly of Panicum virgatum.</title>
        <authorList>
            <person name="Lovell J.T."/>
            <person name="Jenkins J."/>
            <person name="Shu S."/>
            <person name="Juenger T.E."/>
            <person name="Schmutz J."/>
        </authorList>
    </citation>
    <scope>NUCLEOTIDE SEQUENCE</scope>
    <source>
        <strain evidence="1">AP13</strain>
    </source>
</reference>
<dbReference type="AlphaFoldDB" id="A0A8T0SKC3"/>
<accession>A0A8T0SKC3</accession>
<protein>
    <submittedName>
        <fullName evidence="1">Uncharacterized protein</fullName>
    </submittedName>
</protein>
<comment type="caution">
    <text evidence="1">The sequence shown here is derived from an EMBL/GenBank/DDBJ whole genome shotgun (WGS) entry which is preliminary data.</text>
</comment>
<name>A0A8T0SKC3_PANVG</name>
<evidence type="ECO:0000313" key="1">
    <source>
        <dbReference type="EMBL" id="KAG2597555.1"/>
    </source>
</evidence>
<sequence length="88" mass="10099">MYLLFLHLPSPPSHAHPISLSPRCRPQPRLRACRALRSWPQFRCASPWASLPTPPRALSHRERDCRPSSHRELEPPLTQAIFMALGIE</sequence>
<evidence type="ECO:0000313" key="2">
    <source>
        <dbReference type="Proteomes" id="UP000823388"/>
    </source>
</evidence>
<organism evidence="1 2">
    <name type="scientific">Panicum virgatum</name>
    <name type="common">Blackwell switchgrass</name>
    <dbReference type="NCBI Taxonomy" id="38727"/>
    <lineage>
        <taxon>Eukaryota</taxon>
        <taxon>Viridiplantae</taxon>
        <taxon>Streptophyta</taxon>
        <taxon>Embryophyta</taxon>
        <taxon>Tracheophyta</taxon>
        <taxon>Spermatophyta</taxon>
        <taxon>Magnoliopsida</taxon>
        <taxon>Liliopsida</taxon>
        <taxon>Poales</taxon>
        <taxon>Poaceae</taxon>
        <taxon>PACMAD clade</taxon>
        <taxon>Panicoideae</taxon>
        <taxon>Panicodae</taxon>
        <taxon>Paniceae</taxon>
        <taxon>Panicinae</taxon>
        <taxon>Panicum</taxon>
        <taxon>Panicum sect. Hiantes</taxon>
    </lineage>
</organism>
<gene>
    <name evidence="1" type="ORF">PVAP13_5KG132214</name>
</gene>
<proteinExistence type="predicted"/>
<dbReference type="EMBL" id="CM029045">
    <property type="protein sequence ID" value="KAG2597555.1"/>
    <property type="molecule type" value="Genomic_DNA"/>
</dbReference>
<keyword evidence="2" id="KW-1185">Reference proteome</keyword>